<reference evidence="2 3" key="1">
    <citation type="submission" date="2020-08" db="EMBL/GenBank/DDBJ databases">
        <title>Genomic Encyclopedia of Type Strains, Phase IV (KMG-IV): sequencing the most valuable type-strain genomes for metagenomic binning, comparative biology and taxonomic classification.</title>
        <authorList>
            <person name="Goeker M."/>
        </authorList>
    </citation>
    <scope>NUCLEOTIDE SEQUENCE [LARGE SCALE GENOMIC DNA]</scope>
    <source>
        <strain evidence="2 3">DSM 22198</strain>
    </source>
</reference>
<evidence type="ECO:0000256" key="1">
    <source>
        <dbReference type="SAM" id="MobiDB-lite"/>
    </source>
</evidence>
<accession>A0A7X0AV87</accession>
<keyword evidence="3" id="KW-1185">Reference proteome</keyword>
<gene>
    <name evidence="2" type="ORF">FHS74_001304</name>
</gene>
<evidence type="ECO:0000313" key="3">
    <source>
        <dbReference type="Proteomes" id="UP000539175"/>
    </source>
</evidence>
<protein>
    <submittedName>
        <fullName evidence="2">Uncharacterized protein</fullName>
    </submittedName>
</protein>
<proteinExistence type="predicted"/>
<name>A0A7X0AV87_9PROT</name>
<dbReference type="InterPro" id="IPR045538">
    <property type="entry name" value="CIS_TMP"/>
</dbReference>
<dbReference type="AlphaFoldDB" id="A0A7X0AV87"/>
<dbReference type="EMBL" id="JACIIZ010000003">
    <property type="protein sequence ID" value="MBB6250759.1"/>
    <property type="molecule type" value="Genomic_DNA"/>
</dbReference>
<sequence>MAIDAVHRLRRLALDVSVPDLETAQDLRARVDRLAQDLVPPVLARIIAAVAPADRTVVLDRLDLDLGVLAPERLEEDALAALERALTEALVPLLARHPAAGPSSPPGMASRQAADLELADIYLTDGVYPFWGDTDATPPSVLLATLATEQPLALGLLLRRRLGDRAALQRLVLHLAPPALRRLLDAMAPADAAVIAAWMADVGYLHQQTPLPPRPPADLGALLWLLTLEFLARDAGTQFNRRSYLRTLLSGLAEREGVEFRALLALMGQAVRRVSRHHPLGGSLTAVLAELLAEEGRRPADGKTPGLGGASISASTPPDWADRGPGGGDLAALARRAVAFLRGGGSPADGAALATLAHRHPAELARLLRDHQTDGAAPSLTCDLFAWLAPEELAHILMPDRGGDVARWVAGGGAQGQDAATALLAALVDGRPLPPVPTAEPLWSALDRLAALRDWLDGDDTPDTTPDGDTLAQVLADLPLNALLALFQAIDTATVVRRLRRVVAALPVRATRQLLLRLAPQVLAADTTLPGGGGRSPAGSPLDGGTLARIASLLNGQPAEGDTVPPPPPAAHPPTGLTVPTATVLAWLAGRDEGGDPAAADFAQTLTRLIEAGDADLDTVLAEGLSREEVRVRWAVHLPDRLLARLLSRLEPSLAGLLLQATQVLGVSWPQTCPAAARGATGGVGARRPWALLLRALAAAPAGHRSPRAIVDVMVRGLVEEDSTAAAQLLARARFLAAEGGRAGLAALLRPPPPSVPSRPVEARPSAGQARSTSGGEKASANMPLHIHNAGLVLFNPFLPQFMERLGVVTEGPDGRKRVSGVEPSTRAVHLLQYLVDGRLDRPEPDLVLNKLLCGLDPAAPVGPTLDATPDDLALCDGLLGAVIAHWPIIKNSSVAALRETFLQREGRLERETDRWALLVQRKTVDVLVDQVPWSYATLYHKWMGEPLHVTW</sequence>
<feature type="region of interest" description="Disordered" evidence="1">
    <location>
        <begin position="298"/>
        <end position="326"/>
    </location>
</feature>
<organism evidence="2 3">
    <name type="scientific">Nitrospirillum iridis</name>
    <dbReference type="NCBI Taxonomy" id="765888"/>
    <lineage>
        <taxon>Bacteria</taxon>
        <taxon>Pseudomonadati</taxon>
        <taxon>Pseudomonadota</taxon>
        <taxon>Alphaproteobacteria</taxon>
        <taxon>Rhodospirillales</taxon>
        <taxon>Azospirillaceae</taxon>
        <taxon>Nitrospirillum</taxon>
    </lineage>
</organism>
<dbReference type="Proteomes" id="UP000539175">
    <property type="component" value="Unassembled WGS sequence"/>
</dbReference>
<dbReference type="Pfam" id="PF19268">
    <property type="entry name" value="CIS_TMP"/>
    <property type="match status" value="2"/>
</dbReference>
<feature type="region of interest" description="Disordered" evidence="1">
    <location>
        <begin position="747"/>
        <end position="780"/>
    </location>
</feature>
<evidence type="ECO:0000313" key="2">
    <source>
        <dbReference type="EMBL" id="MBB6250759.1"/>
    </source>
</evidence>
<dbReference type="RefSeq" id="WP_184798645.1">
    <property type="nucleotide sequence ID" value="NZ_JACIIZ010000003.1"/>
</dbReference>
<comment type="caution">
    <text evidence="2">The sequence shown here is derived from an EMBL/GenBank/DDBJ whole genome shotgun (WGS) entry which is preliminary data.</text>
</comment>